<dbReference type="Proteomes" id="UP000015100">
    <property type="component" value="Unassembled WGS sequence"/>
</dbReference>
<accession>S8CA45</accession>
<feature type="compositionally biased region" description="Basic and acidic residues" evidence="1">
    <location>
        <begin position="91"/>
        <end position="100"/>
    </location>
</feature>
<comment type="caution">
    <text evidence="2">The sequence shown here is derived from an EMBL/GenBank/DDBJ whole genome shotgun (WGS) entry which is preliminary data.</text>
</comment>
<proteinExistence type="predicted"/>
<dbReference type="AlphaFoldDB" id="S8CA45"/>
<protein>
    <submittedName>
        <fullName evidence="2">Uncharacterized protein</fullName>
    </submittedName>
</protein>
<dbReference type="HOGENOM" id="CLU_2305990_0_0_1"/>
<keyword evidence="3" id="KW-1185">Reference proteome</keyword>
<feature type="region of interest" description="Disordered" evidence="1">
    <location>
        <begin position="1"/>
        <end position="43"/>
    </location>
</feature>
<gene>
    <name evidence="2" type="ORF">H072_1455</name>
</gene>
<reference evidence="3" key="2">
    <citation type="submission" date="2013-04" db="EMBL/GenBank/DDBJ databases">
        <title>Genomic mechanisms accounting for the adaptation to parasitism in nematode-trapping fungi.</title>
        <authorList>
            <person name="Ahren D.G."/>
        </authorList>
    </citation>
    <scope>NUCLEOTIDE SEQUENCE [LARGE SCALE GENOMIC DNA]</scope>
    <source>
        <strain evidence="3">CBS 200.50</strain>
    </source>
</reference>
<evidence type="ECO:0000313" key="3">
    <source>
        <dbReference type="Proteomes" id="UP000015100"/>
    </source>
</evidence>
<name>S8CA45_DACHA</name>
<reference evidence="2 3" key="1">
    <citation type="journal article" date="2013" name="PLoS Genet.">
        <title>Genomic mechanisms accounting for the adaptation to parasitism in nematode-trapping fungi.</title>
        <authorList>
            <person name="Meerupati T."/>
            <person name="Andersson K.M."/>
            <person name="Friman E."/>
            <person name="Kumar D."/>
            <person name="Tunlid A."/>
            <person name="Ahren D."/>
        </authorList>
    </citation>
    <scope>NUCLEOTIDE SEQUENCE [LARGE SCALE GENOMIC DNA]</scope>
    <source>
        <strain evidence="2 3">CBS 200.50</strain>
    </source>
</reference>
<evidence type="ECO:0000256" key="1">
    <source>
        <dbReference type="SAM" id="MobiDB-lite"/>
    </source>
</evidence>
<organism evidence="2 3">
    <name type="scientific">Dactylellina haptotyla (strain CBS 200.50)</name>
    <name type="common">Nematode-trapping fungus</name>
    <name type="synonym">Monacrosporium haptotylum</name>
    <dbReference type="NCBI Taxonomy" id="1284197"/>
    <lineage>
        <taxon>Eukaryota</taxon>
        <taxon>Fungi</taxon>
        <taxon>Dikarya</taxon>
        <taxon>Ascomycota</taxon>
        <taxon>Pezizomycotina</taxon>
        <taxon>Orbiliomycetes</taxon>
        <taxon>Orbiliales</taxon>
        <taxon>Orbiliaceae</taxon>
        <taxon>Dactylellina</taxon>
    </lineage>
</organism>
<feature type="region of interest" description="Disordered" evidence="1">
    <location>
        <begin position="58"/>
        <end position="100"/>
    </location>
</feature>
<feature type="compositionally biased region" description="Gly residues" evidence="1">
    <location>
        <begin position="13"/>
        <end position="23"/>
    </location>
</feature>
<sequence length="100" mass="11069">MASQEKKRLQNAYGGGDGGGEGDPGSSRRRLVPGTREPYYVEGPRARAGRLRVLDWLEKSTSEQSYPKRLKRVKREATINENQNPNVASGDEDHGENVGE</sequence>
<evidence type="ECO:0000313" key="2">
    <source>
        <dbReference type="EMBL" id="EPS44557.1"/>
    </source>
</evidence>
<dbReference type="EMBL" id="AQGS01000043">
    <property type="protein sequence ID" value="EPS44557.1"/>
    <property type="molecule type" value="Genomic_DNA"/>
</dbReference>